<dbReference type="PROSITE" id="PS51257">
    <property type="entry name" value="PROKAR_LIPOPROTEIN"/>
    <property type="match status" value="1"/>
</dbReference>
<dbReference type="InterPro" id="IPR013783">
    <property type="entry name" value="Ig-like_fold"/>
</dbReference>
<gene>
    <name evidence="1" type="ORF">SAMN06265377_3543</name>
</gene>
<reference evidence="2" key="1">
    <citation type="submission" date="2017-09" db="EMBL/GenBank/DDBJ databases">
        <authorList>
            <person name="Varghese N."/>
            <person name="Submissions S."/>
        </authorList>
    </citation>
    <scope>NUCLEOTIDE SEQUENCE [LARGE SCALE GENOMIC DNA]</scope>
    <source>
        <strain evidence="2">DSM 25885</strain>
    </source>
</reference>
<dbReference type="EMBL" id="OBEH01000006">
    <property type="protein sequence ID" value="SNZ01701.1"/>
    <property type="molecule type" value="Genomic_DNA"/>
</dbReference>
<proteinExistence type="predicted"/>
<organism evidence="1 2">
    <name type="scientific">Flagellimonas pacifica</name>
    <dbReference type="NCBI Taxonomy" id="1247520"/>
    <lineage>
        <taxon>Bacteria</taxon>
        <taxon>Pseudomonadati</taxon>
        <taxon>Bacteroidota</taxon>
        <taxon>Flavobacteriia</taxon>
        <taxon>Flavobacteriales</taxon>
        <taxon>Flavobacteriaceae</taxon>
        <taxon>Flagellimonas</taxon>
    </lineage>
</organism>
<evidence type="ECO:0008006" key="3">
    <source>
        <dbReference type="Google" id="ProtNLM"/>
    </source>
</evidence>
<protein>
    <recommendedName>
        <fullName evidence="3">Fibronectin type-III domain-containing protein</fullName>
    </recommendedName>
</protein>
<accession>A0A285N1T5</accession>
<dbReference type="Gene3D" id="2.60.40.10">
    <property type="entry name" value="Immunoglobulins"/>
    <property type="match status" value="3"/>
</dbReference>
<dbReference type="InterPro" id="IPR036116">
    <property type="entry name" value="FN3_sf"/>
</dbReference>
<sequence length="321" mass="35366">MKRVYDIGWSMLLIVLFVACDDIFEENISDDVIMVVSPKDNEAITGNAVTFVWNPLDGADDYKVQVSRQSTSEIVLDSLVSSNSLTVQMQSGSYDWRVRGENFAYTSSYSFPEGFSIESTSDLSTQNVFLSAPSNDFYTKNNTIILSWSRLEAAASYSIQVEKTVGNNTSVALQQDEISSTNYTLDSNILDEDASYKWSIKAVNENSETQFSSRTLFLDTAVPNPPTLTAPNDDDTVSTTVDFSWSLGQDTGTVQSPLNSLLEIATDENFTSIVQSYTLDGGDTAQQHTFSTTGEFYWRVLISDGAGNQSPYSGTRSITVE</sequence>
<dbReference type="OrthoDB" id="1121506at2"/>
<dbReference type="AlphaFoldDB" id="A0A285N1T5"/>
<dbReference type="Proteomes" id="UP000219048">
    <property type="component" value="Unassembled WGS sequence"/>
</dbReference>
<dbReference type="RefSeq" id="WP_097047129.1">
    <property type="nucleotide sequence ID" value="NZ_OBEH01000006.1"/>
</dbReference>
<evidence type="ECO:0000313" key="1">
    <source>
        <dbReference type="EMBL" id="SNZ01701.1"/>
    </source>
</evidence>
<name>A0A285N1T5_9FLAO</name>
<evidence type="ECO:0000313" key="2">
    <source>
        <dbReference type="Proteomes" id="UP000219048"/>
    </source>
</evidence>
<dbReference type="SUPFAM" id="SSF49265">
    <property type="entry name" value="Fibronectin type III"/>
    <property type="match status" value="1"/>
</dbReference>
<keyword evidence="2" id="KW-1185">Reference proteome</keyword>